<sequence length="168" mass="18354">MSKLSGVIRTVVIIAILISSISCDQITKSIVRSQVSSDEQISMFNNSVTLMRVENSGAFLSLGHALPSLVKQAILILIPVLVLLAGIYFVFNRKDIQSTTLIGICFVLGGGIGNIYDRIIYGSVTDFLHINFGLFETGIFNLADVSIMVGIFIVIFDTYRTKTLVESN</sequence>
<name>A0A364Y3E0_9BACT</name>
<keyword evidence="8 9" id="KW-0472">Membrane</keyword>
<dbReference type="EC" id="3.4.23.36" evidence="9"/>
<dbReference type="OrthoDB" id="9810259at2"/>
<comment type="caution">
    <text evidence="9">Lacks conserved residue(s) required for the propagation of feature annotation.</text>
</comment>
<dbReference type="GO" id="GO:0005886">
    <property type="term" value="C:plasma membrane"/>
    <property type="evidence" value="ECO:0007669"/>
    <property type="project" value="UniProtKB-SubCell"/>
</dbReference>
<comment type="pathway">
    <text evidence="9">Protein modification; lipoprotein biosynthesis (signal peptide cleavage).</text>
</comment>
<keyword evidence="7 9" id="KW-1133">Transmembrane helix</keyword>
<dbReference type="AlphaFoldDB" id="A0A364Y3E0"/>
<comment type="similarity">
    <text evidence="1 9 11">Belongs to the peptidase A8 family.</text>
</comment>
<evidence type="ECO:0000256" key="11">
    <source>
        <dbReference type="RuleBase" id="RU004181"/>
    </source>
</evidence>
<evidence type="ECO:0000256" key="4">
    <source>
        <dbReference type="ARBA" id="ARBA00022692"/>
    </source>
</evidence>
<evidence type="ECO:0000313" key="13">
    <source>
        <dbReference type="Proteomes" id="UP000251889"/>
    </source>
</evidence>
<dbReference type="PROSITE" id="PS51257">
    <property type="entry name" value="PROKAR_LIPOPROTEIN"/>
    <property type="match status" value="1"/>
</dbReference>
<evidence type="ECO:0000256" key="5">
    <source>
        <dbReference type="ARBA" id="ARBA00022750"/>
    </source>
</evidence>
<evidence type="ECO:0000256" key="6">
    <source>
        <dbReference type="ARBA" id="ARBA00022801"/>
    </source>
</evidence>
<keyword evidence="4 9" id="KW-0812">Transmembrane</keyword>
<comment type="function">
    <text evidence="9 10">This protein specifically catalyzes the removal of signal peptides from prolipoproteins.</text>
</comment>
<comment type="catalytic activity">
    <reaction evidence="9 10">
        <text>Release of signal peptides from bacterial membrane prolipoproteins. Hydrolyzes -Xaa-Yaa-Zaa-|-(S,diacylglyceryl)Cys-, in which Xaa is hydrophobic (preferably Leu), and Yaa (Ala or Ser) and Zaa (Gly or Ala) have small, neutral side chains.</text>
        <dbReference type="EC" id="3.4.23.36"/>
    </reaction>
</comment>
<feature type="active site" evidence="9">
    <location>
        <position position="144"/>
    </location>
</feature>
<dbReference type="PROSITE" id="PS00855">
    <property type="entry name" value="SPASE_II"/>
    <property type="match status" value="1"/>
</dbReference>
<dbReference type="NCBIfam" id="TIGR00077">
    <property type="entry name" value="lspA"/>
    <property type="match status" value="1"/>
</dbReference>
<dbReference type="GO" id="GO:0004190">
    <property type="term" value="F:aspartic-type endopeptidase activity"/>
    <property type="evidence" value="ECO:0007669"/>
    <property type="project" value="UniProtKB-UniRule"/>
</dbReference>
<comment type="caution">
    <text evidence="12">The sequence shown here is derived from an EMBL/GenBank/DDBJ whole genome shotgun (WGS) entry which is preliminary data.</text>
</comment>
<dbReference type="PANTHER" id="PTHR33695">
    <property type="entry name" value="LIPOPROTEIN SIGNAL PEPTIDASE"/>
    <property type="match status" value="1"/>
</dbReference>
<keyword evidence="3 9" id="KW-0645">Protease</keyword>
<feature type="active site" evidence="9">
    <location>
        <position position="126"/>
    </location>
</feature>
<dbReference type="GO" id="GO:0006508">
    <property type="term" value="P:proteolysis"/>
    <property type="evidence" value="ECO:0007669"/>
    <property type="project" value="UniProtKB-KW"/>
</dbReference>
<evidence type="ECO:0000313" key="12">
    <source>
        <dbReference type="EMBL" id="RAW01395.1"/>
    </source>
</evidence>
<keyword evidence="2 9" id="KW-1003">Cell membrane</keyword>
<dbReference type="HAMAP" id="MF_00161">
    <property type="entry name" value="LspA"/>
    <property type="match status" value="1"/>
</dbReference>
<dbReference type="PANTHER" id="PTHR33695:SF1">
    <property type="entry name" value="LIPOPROTEIN SIGNAL PEPTIDASE"/>
    <property type="match status" value="1"/>
</dbReference>
<dbReference type="PRINTS" id="PR00781">
    <property type="entry name" value="LIPOSIGPTASE"/>
</dbReference>
<evidence type="ECO:0000256" key="10">
    <source>
        <dbReference type="RuleBase" id="RU000594"/>
    </source>
</evidence>
<evidence type="ECO:0000256" key="3">
    <source>
        <dbReference type="ARBA" id="ARBA00022670"/>
    </source>
</evidence>
<dbReference type="Proteomes" id="UP000251889">
    <property type="component" value="Unassembled WGS sequence"/>
</dbReference>
<dbReference type="Pfam" id="PF01252">
    <property type="entry name" value="Peptidase_A8"/>
    <property type="match status" value="1"/>
</dbReference>
<feature type="transmembrane region" description="Helical" evidence="9">
    <location>
        <begin position="139"/>
        <end position="159"/>
    </location>
</feature>
<reference evidence="12 13" key="1">
    <citation type="submission" date="2018-06" db="EMBL/GenBank/DDBJ databases">
        <title>Chryseolinea flavus sp. nov., a member of the phylum Bacteroidetes isolated from soil.</title>
        <authorList>
            <person name="Li Y."/>
            <person name="Wang J."/>
        </authorList>
    </citation>
    <scope>NUCLEOTIDE SEQUENCE [LARGE SCALE GENOMIC DNA]</scope>
    <source>
        <strain evidence="12 13">SDU1-6</strain>
    </source>
</reference>
<gene>
    <name evidence="9 12" type="primary">lspA</name>
    <name evidence="12" type="ORF">DQQ10_10865</name>
</gene>
<protein>
    <recommendedName>
        <fullName evidence="9">Lipoprotein signal peptidase</fullName>
        <ecNumber evidence="9">3.4.23.36</ecNumber>
    </recommendedName>
    <alternativeName>
        <fullName evidence="9">Prolipoprotein signal peptidase</fullName>
    </alternativeName>
    <alternativeName>
        <fullName evidence="9">Signal peptidase II</fullName>
        <shortName evidence="9">SPase II</shortName>
    </alternativeName>
</protein>
<keyword evidence="13" id="KW-1185">Reference proteome</keyword>
<keyword evidence="6 9" id="KW-0378">Hydrolase</keyword>
<proteinExistence type="inferred from homology"/>
<feature type="transmembrane region" description="Helical" evidence="9">
    <location>
        <begin position="69"/>
        <end position="91"/>
    </location>
</feature>
<evidence type="ECO:0000256" key="2">
    <source>
        <dbReference type="ARBA" id="ARBA00022475"/>
    </source>
</evidence>
<accession>A0A364Y3E0</accession>
<evidence type="ECO:0000256" key="1">
    <source>
        <dbReference type="ARBA" id="ARBA00006139"/>
    </source>
</evidence>
<evidence type="ECO:0000256" key="7">
    <source>
        <dbReference type="ARBA" id="ARBA00022989"/>
    </source>
</evidence>
<evidence type="ECO:0000256" key="9">
    <source>
        <dbReference type="HAMAP-Rule" id="MF_00161"/>
    </source>
</evidence>
<dbReference type="EMBL" id="QMFY01000004">
    <property type="protein sequence ID" value="RAW01395.1"/>
    <property type="molecule type" value="Genomic_DNA"/>
</dbReference>
<dbReference type="RefSeq" id="WP_112746881.1">
    <property type="nucleotide sequence ID" value="NZ_QMFY01000004.1"/>
</dbReference>
<organism evidence="12 13">
    <name type="scientific">Pseudochryseolinea flava</name>
    <dbReference type="NCBI Taxonomy" id="2059302"/>
    <lineage>
        <taxon>Bacteria</taxon>
        <taxon>Pseudomonadati</taxon>
        <taxon>Bacteroidota</taxon>
        <taxon>Cytophagia</taxon>
        <taxon>Cytophagales</taxon>
        <taxon>Fulvivirgaceae</taxon>
        <taxon>Pseudochryseolinea</taxon>
    </lineage>
</organism>
<comment type="subcellular location">
    <subcellularLocation>
        <location evidence="9">Cell membrane</location>
        <topology evidence="9">Multi-pass membrane protein</topology>
    </subcellularLocation>
</comment>
<keyword evidence="5 9" id="KW-0064">Aspartyl protease</keyword>
<dbReference type="UniPathway" id="UPA00665"/>
<dbReference type="InterPro" id="IPR001872">
    <property type="entry name" value="Peptidase_A8"/>
</dbReference>
<feature type="transmembrane region" description="Helical" evidence="9">
    <location>
        <begin position="98"/>
        <end position="119"/>
    </location>
</feature>
<evidence type="ECO:0000256" key="8">
    <source>
        <dbReference type="ARBA" id="ARBA00023136"/>
    </source>
</evidence>